<organism evidence="5">
    <name type="scientific">Micromonas pusilla (strain CCMP1545)</name>
    <name type="common">Picoplanktonic green alga</name>
    <dbReference type="NCBI Taxonomy" id="564608"/>
    <lineage>
        <taxon>Eukaryota</taxon>
        <taxon>Viridiplantae</taxon>
        <taxon>Chlorophyta</taxon>
        <taxon>Mamiellophyceae</taxon>
        <taxon>Mamiellales</taxon>
        <taxon>Mamiellaceae</taxon>
        <taxon>Micromonas</taxon>
    </lineage>
</organism>
<dbReference type="AlphaFoldDB" id="C1N8K8"/>
<feature type="compositionally biased region" description="Polar residues" evidence="2">
    <location>
        <begin position="972"/>
        <end position="982"/>
    </location>
</feature>
<dbReference type="Pfam" id="PF00168">
    <property type="entry name" value="C2"/>
    <property type="match status" value="1"/>
</dbReference>
<feature type="compositionally biased region" description="Basic and acidic residues" evidence="2">
    <location>
        <begin position="830"/>
        <end position="844"/>
    </location>
</feature>
<evidence type="ECO:0000256" key="2">
    <source>
        <dbReference type="SAM" id="MobiDB-lite"/>
    </source>
</evidence>
<reference evidence="4 5" key="1">
    <citation type="journal article" date="2009" name="Science">
        <title>Green evolution and dynamic adaptations revealed by genomes of the marine picoeukaryotes Micromonas.</title>
        <authorList>
            <person name="Worden A.Z."/>
            <person name="Lee J.H."/>
            <person name="Mock T."/>
            <person name="Rouze P."/>
            <person name="Simmons M.P."/>
            <person name="Aerts A.L."/>
            <person name="Allen A.E."/>
            <person name="Cuvelier M.L."/>
            <person name="Derelle E."/>
            <person name="Everett M.V."/>
            <person name="Foulon E."/>
            <person name="Grimwood J."/>
            <person name="Gundlach H."/>
            <person name="Henrissat B."/>
            <person name="Napoli C."/>
            <person name="McDonald S.M."/>
            <person name="Parker M.S."/>
            <person name="Rombauts S."/>
            <person name="Salamov A."/>
            <person name="Von Dassow P."/>
            <person name="Badger J.H."/>
            <person name="Coutinho P.M."/>
            <person name="Demir E."/>
            <person name="Dubchak I."/>
            <person name="Gentemann C."/>
            <person name="Eikrem W."/>
            <person name="Gready J.E."/>
            <person name="John U."/>
            <person name="Lanier W."/>
            <person name="Lindquist E.A."/>
            <person name="Lucas S."/>
            <person name="Mayer K.F."/>
            <person name="Moreau H."/>
            <person name="Not F."/>
            <person name="Otillar R."/>
            <person name="Panaud O."/>
            <person name="Pangilinan J."/>
            <person name="Paulsen I."/>
            <person name="Piegu B."/>
            <person name="Poliakov A."/>
            <person name="Robbens S."/>
            <person name="Schmutz J."/>
            <person name="Toulza E."/>
            <person name="Wyss T."/>
            <person name="Zelensky A."/>
            <person name="Zhou K."/>
            <person name="Armbrust E.V."/>
            <person name="Bhattacharya D."/>
            <person name="Goodenough U.W."/>
            <person name="Van de Peer Y."/>
            <person name="Grigoriev I.V."/>
        </authorList>
    </citation>
    <scope>NUCLEOTIDE SEQUENCE [LARGE SCALE GENOMIC DNA]</scope>
    <source>
        <strain evidence="4 5">CCMP1545</strain>
    </source>
</reference>
<dbReference type="SMART" id="SM00239">
    <property type="entry name" value="C2"/>
    <property type="match status" value="1"/>
</dbReference>
<proteinExistence type="predicted"/>
<keyword evidence="1" id="KW-0175">Coiled coil</keyword>
<dbReference type="GeneID" id="9689725"/>
<feature type="compositionally biased region" description="Basic residues" evidence="2">
    <location>
        <begin position="1013"/>
        <end position="1023"/>
    </location>
</feature>
<feature type="region of interest" description="Disordered" evidence="2">
    <location>
        <begin position="812"/>
        <end position="857"/>
    </location>
</feature>
<name>C1N8K8_MICPC</name>
<feature type="region of interest" description="Disordered" evidence="2">
    <location>
        <begin position="871"/>
        <end position="1023"/>
    </location>
</feature>
<evidence type="ECO:0000259" key="3">
    <source>
        <dbReference type="SMART" id="SM00239"/>
    </source>
</evidence>
<feature type="compositionally biased region" description="Basic and acidic residues" evidence="2">
    <location>
        <begin position="921"/>
        <end position="934"/>
    </location>
</feature>
<dbReference type="EMBL" id="GG663750">
    <property type="protein sequence ID" value="EEH51724.1"/>
    <property type="molecule type" value="Genomic_DNA"/>
</dbReference>
<dbReference type="InterPro" id="IPR039889">
    <property type="entry name" value="CCD33"/>
</dbReference>
<dbReference type="OrthoDB" id="552574at2759"/>
<keyword evidence="5" id="KW-1185">Reference proteome</keyword>
<dbReference type="GO" id="GO:0005777">
    <property type="term" value="C:peroxisome"/>
    <property type="evidence" value="ECO:0007669"/>
    <property type="project" value="TreeGrafter"/>
</dbReference>
<evidence type="ECO:0000313" key="5">
    <source>
        <dbReference type="Proteomes" id="UP000001876"/>
    </source>
</evidence>
<feature type="domain" description="C2" evidence="3">
    <location>
        <begin position="175"/>
        <end position="277"/>
    </location>
</feature>
<dbReference type="InterPro" id="IPR000008">
    <property type="entry name" value="C2_dom"/>
</dbReference>
<feature type="coiled-coil region" evidence="1">
    <location>
        <begin position="515"/>
        <end position="570"/>
    </location>
</feature>
<dbReference type="OMA" id="WPSGHRA"/>
<dbReference type="STRING" id="564608.C1N8K8"/>
<feature type="compositionally biased region" description="Low complexity" evidence="2">
    <location>
        <begin position="983"/>
        <end position="1000"/>
    </location>
</feature>
<dbReference type="RefSeq" id="XP_003064102.1">
    <property type="nucleotide sequence ID" value="XM_003064056.1"/>
</dbReference>
<dbReference type="InterPro" id="IPR035892">
    <property type="entry name" value="C2_domain_sf"/>
</dbReference>
<dbReference type="SUPFAM" id="SSF49562">
    <property type="entry name" value="C2 domain (Calcium/lipid-binding domain, CaLB)"/>
    <property type="match status" value="1"/>
</dbReference>
<dbReference type="PANTHER" id="PTHR21623:SF2">
    <property type="entry name" value="COILED-COIL DOMAIN-CONTAINING PROTEIN 33"/>
    <property type="match status" value="1"/>
</dbReference>
<accession>C1N8K8</accession>
<feature type="compositionally biased region" description="Basic and acidic residues" evidence="2">
    <location>
        <begin position="871"/>
        <end position="880"/>
    </location>
</feature>
<protein>
    <submittedName>
        <fullName evidence="4">Predicted protein</fullName>
    </submittedName>
</protein>
<sequence length="1023" mass="109794">MGTLNKRADFRIDRMVAANEAHEASVAIVADLRKTSQTLKSRDSPPNVLFAGDDVRDVVGALRSNAGQTGRTETTDTTASPEFTNRAFVLAVPRDSAGPLANKLHDGGKDGADLNAELGSSGPPALHCQLFAASSSLSSARNEDVLIGEGFVDFFGTTVEGGRAGDSKDGGRTVRCHVLVANAEGLSDENGRDPSAFVAAKTMREAAARLPSRAATRAVPRTRDPTWNEIVTVEVAENELDREKVLLAVVNHDTNKLMGKVSIPLKGVAVGRHYNMKLTLGGGASLCVSVIIPAAPARELARVRGDSDALKLEASITGVHAFDERDDGYAGPVVAVWRMARDGKAALAAGETAHALWTTVDGGREDAIVKAMAQITSEAGTDASPTLQGATLSGPPLWPSGHRASFLTSASMVSQSRSPALVLELHNDRGMIGRAVIPASDLGRGGRPSSLNDVPLYARGGDEAGRVNITARAWPRDAVVASREKEIAGGFAAGGGGLGVGGDGAWMLSAMATDMMDKQAAMEDAMTRLDAAEKRCESLKWRVQDAESARKRLEADNTELRRLLHEEKNADPAAGLALMGDMWDVNDVMAAKERVGQIAARYAAEKRRNTELIHRLKAMHEATVGAEHLKARHQELQEAHAFLSKSSMKWEREAKKVMKCKETIAMQEGIIARLETVLEQAVVDQRRLAEAEHVAGRLQDANELLKGGADWEELDALREENTALRRAAKERETDQRDMQSDRVALTLRLEKAEAAAIASNNEMLEVSRRCAREIAALRSKLAEKDAQLMGGFGSVANLVLEELPPSKRLTAMEPPVNERQVGRGGGLLEGGRDEQRERERRRGGESYGYEDDGAEWRPEYEDRQAQGVDHMVQRELDEARALGMVEENPNQNGRRRGGGAHEPSPPPGDRPSDGGGGPRGSRMDGGPRGDDRLDGGGGGGEEGDGDEYPSIMMRGDGDDDFAGEATRHSRGSVASPTRSVVRSPTTKSPTMKSPTMKSPTQTMKSPQKPPSTNKKKSMFGRRS</sequence>
<gene>
    <name evidence="4" type="ORF">MICPUCDRAFT_49155</name>
</gene>
<dbReference type="Gene3D" id="2.60.40.150">
    <property type="entry name" value="C2 domain"/>
    <property type="match status" value="1"/>
</dbReference>
<evidence type="ECO:0000256" key="1">
    <source>
        <dbReference type="SAM" id="Coils"/>
    </source>
</evidence>
<dbReference type="PANTHER" id="PTHR21623">
    <property type="entry name" value="SPERIOLIN-BINDING FACTOR"/>
    <property type="match status" value="1"/>
</dbReference>
<dbReference type="KEGG" id="mpp:MICPUCDRAFT_49155"/>
<evidence type="ECO:0000313" key="4">
    <source>
        <dbReference type="EMBL" id="EEH51724.1"/>
    </source>
</evidence>
<dbReference type="Proteomes" id="UP000001876">
    <property type="component" value="Unassembled WGS sequence"/>
</dbReference>